<dbReference type="Proteomes" id="UP000324282">
    <property type="component" value="Unassembled WGS sequence"/>
</dbReference>
<dbReference type="EMBL" id="VNHQ01000012">
    <property type="protein sequence ID" value="TYP64919.1"/>
    <property type="molecule type" value="Genomic_DNA"/>
</dbReference>
<comment type="caution">
    <text evidence="1">The sequence shown here is derived from an EMBL/GenBank/DDBJ whole genome shotgun (WGS) entry which is preliminary data.</text>
</comment>
<gene>
    <name evidence="1" type="ORF">A9A72_12238</name>
</gene>
<sequence length="36" mass="3966">MTLPAPEIKRVTQTALPDLPLGSHIAEQHLGRAFKQ</sequence>
<proteinExistence type="predicted"/>
<accession>A0A5S5BD82</accession>
<protein>
    <submittedName>
        <fullName evidence="1">Uncharacterized protein</fullName>
    </submittedName>
</protein>
<name>A0A5S5BD82_STUST</name>
<reference evidence="1 2" key="1">
    <citation type="submission" date="2019-07" db="EMBL/GenBank/DDBJ databases">
        <title>Deep subsurface shale carbon reservoir microbial communities from Ohio and West Virginia, USA.</title>
        <authorList>
            <person name="Wrighton K."/>
        </authorList>
    </citation>
    <scope>NUCLEOTIDE SEQUENCE [LARGE SCALE GENOMIC DNA]</scope>
    <source>
        <strain evidence="1 2">NP_8Ht</strain>
    </source>
</reference>
<evidence type="ECO:0000313" key="2">
    <source>
        <dbReference type="Proteomes" id="UP000324282"/>
    </source>
</evidence>
<evidence type="ECO:0000313" key="1">
    <source>
        <dbReference type="EMBL" id="TYP64919.1"/>
    </source>
</evidence>
<dbReference type="AlphaFoldDB" id="A0A5S5BD82"/>
<organism evidence="1 2">
    <name type="scientific">Stutzerimonas stutzeri</name>
    <name type="common">Pseudomonas stutzeri</name>
    <dbReference type="NCBI Taxonomy" id="316"/>
    <lineage>
        <taxon>Bacteria</taxon>
        <taxon>Pseudomonadati</taxon>
        <taxon>Pseudomonadota</taxon>
        <taxon>Gammaproteobacteria</taxon>
        <taxon>Pseudomonadales</taxon>
        <taxon>Pseudomonadaceae</taxon>
        <taxon>Stutzerimonas</taxon>
    </lineage>
</organism>